<evidence type="ECO:0000313" key="3">
    <source>
        <dbReference type="Proteomes" id="UP000664163"/>
    </source>
</evidence>
<dbReference type="Proteomes" id="UP000664163">
    <property type="component" value="Unassembled WGS sequence"/>
</dbReference>
<reference evidence="2 3" key="1">
    <citation type="submission" date="2021-03" db="EMBL/GenBank/DDBJ databases">
        <title>Muricauda sp. CAU 1631 isolated from Incheon.</title>
        <authorList>
            <person name="Kim W."/>
        </authorList>
    </citation>
    <scope>NUCLEOTIDE SEQUENCE [LARGE SCALE GENOMIC DNA]</scope>
    <source>
        <strain evidence="2 3">CAU 1631</strain>
    </source>
</reference>
<organism evidence="2 3">
    <name type="scientific">[Muricauda] lutisoli</name>
    <dbReference type="NCBI Taxonomy" id="2816035"/>
    <lineage>
        <taxon>Bacteria</taxon>
        <taxon>Pseudomonadati</taxon>
        <taxon>Bacteroidota</taxon>
        <taxon>Flavobacteriia</taxon>
        <taxon>Flavobacteriales</taxon>
        <taxon>Flavobacteriaceae</taxon>
        <taxon>Allomuricauda</taxon>
    </lineage>
</organism>
<accession>A0ABS3ESZ0</accession>
<sequence length="129" mass="15374">MKIKYRNRHLNINLALGLLWFAWFLTTYFTSEEVSWSEYGLGLFSLVYFGFYFYQKQNKYVTIADGYIQINAPFGKKLNLNEVQRIRKFAGDYILKTDKKELVINTKIVDTDSLKDLDNELQKLDVTWY</sequence>
<dbReference type="EMBL" id="JAFLND010000001">
    <property type="protein sequence ID" value="MBO0329260.1"/>
    <property type="molecule type" value="Genomic_DNA"/>
</dbReference>
<protein>
    <recommendedName>
        <fullName evidence="4">PH domain-containing protein</fullName>
    </recommendedName>
</protein>
<evidence type="ECO:0000256" key="1">
    <source>
        <dbReference type="SAM" id="Phobius"/>
    </source>
</evidence>
<keyword evidence="1" id="KW-0812">Transmembrane</keyword>
<keyword evidence="3" id="KW-1185">Reference proteome</keyword>
<name>A0ABS3ESZ0_9FLAO</name>
<feature type="transmembrane region" description="Helical" evidence="1">
    <location>
        <begin position="12"/>
        <end position="30"/>
    </location>
</feature>
<feature type="transmembrane region" description="Helical" evidence="1">
    <location>
        <begin position="36"/>
        <end position="54"/>
    </location>
</feature>
<evidence type="ECO:0000313" key="2">
    <source>
        <dbReference type="EMBL" id="MBO0329260.1"/>
    </source>
</evidence>
<gene>
    <name evidence="2" type="ORF">J0X13_01800</name>
</gene>
<dbReference type="RefSeq" id="WP_207069770.1">
    <property type="nucleotide sequence ID" value="NZ_JAFLND010000001.1"/>
</dbReference>
<keyword evidence="1" id="KW-1133">Transmembrane helix</keyword>
<proteinExistence type="predicted"/>
<comment type="caution">
    <text evidence="2">The sequence shown here is derived from an EMBL/GenBank/DDBJ whole genome shotgun (WGS) entry which is preliminary data.</text>
</comment>
<evidence type="ECO:0008006" key="4">
    <source>
        <dbReference type="Google" id="ProtNLM"/>
    </source>
</evidence>
<keyword evidence="1" id="KW-0472">Membrane</keyword>